<organism evidence="1 2">
    <name type="scientific">Kutzneria chonburiensis</name>
    <dbReference type="NCBI Taxonomy" id="1483604"/>
    <lineage>
        <taxon>Bacteria</taxon>
        <taxon>Bacillati</taxon>
        <taxon>Actinomycetota</taxon>
        <taxon>Actinomycetes</taxon>
        <taxon>Pseudonocardiales</taxon>
        <taxon>Pseudonocardiaceae</taxon>
        <taxon>Kutzneria</taxon>
    </lineage>
</organism>
<keyword evidence="2" id="KW-1185">Reference proteome</keyword>
<dbReference type="RefSeq" id="WP_379794294.1">
    <property type="nucleotide sequence ID" value="NZ_JBHLUD010000009.1"/>
</dbReference>
<evidence type="ECO:0000313" key="2">
    <source>
        <dbReference type="Proteomes" id="UP001589810"/>
    </source>
</evidence>
<proteinExistence type="predicted"/>
<protein>
    <submittedName>
        <fullName evidence="1">Uncharacterized protein</fullName>
    </submittedName>
</protein>
<comment type="caution">
    <text evidence="1">The sequence shown here is derived from an EMBL/GenBank/DDBJ whole genome shotgun (WGS) entry which is preliminary data.</text>
</comment>
<evidence type="ECO:0000313" key="1">
    <source>
        <dbReference type="EMBL" id="MFC0545205.1"/>
    </source>
</evidence>
<accession>A0ABV6MZF6</accession>
<dbReference type="Proteomes" id="UP001589810">
    <property type="component" value="Unassembled WGS sequence"/>
</dbReference>
<sequence>MSFFGDYLDKKVPHPPTPTGRGISRNDIARDGYAVVLPGLLPWTGVVGRSESACVAVTGVRCWPEFAQLSLTTYHRNGQGTHMLTMPRFHEDAEEILRFGVLFADGRRATNLDHLAWNDGAPRNPPADHPVLFPAGGSGWAGRTEIQVSLFPLPPAGPVTLIVEWPAEGIAESRTEFDGAEMRAAAEQAERIW</sequence>
<gene>
    <name evidence="1" type="ORF">ACFFH7_27105</name>
</gene>
<name>A0ABV6MZF6_9PSEU</name>
<reference evidence="1 2" key="1">
    <citation type="submission" date="2024-09" db="EMBL/GenBank/DDBJ databases">
        <authorList>
            <person name="Sun Q."/>
            <person name="Mori K."/>
        </authorList>
    </citation>
    <scope>NUCLEOTIDE SEQUENCE [LARGE SCALE GENOMIC DNA]</scope>
    <source>
        <strain evidence="1 2">TBRC 1432</strain>
    </source>
</reference>
<dbReference type="EMBL" id="JBHLUD010000009">
    <property type="protein sequence ID" value="MFC0545205.1"/>
    <property type="molecule type" value="Genomic_DNA"/>
</dbReference>